<name>A0A1I7B0D2_9FLAO</name>
<protein>
    <submittedName>
        <fullName evidence="9">Peptidase family M48</fullName>
    </submittedName>
</protein>
<dbReference type="RefSeq" id="WP_090250410.1">
    <property type="nucleotide sequence ID" value="NZ_FPAS01000004.1"/>
</dbReference>
<evidence type="ECO:0000256" key="7">
    <source>
        <dbReference type="SAM" id="SignalP"/>
    </source>
</evidence>
<comment type="cofactor">
    <cofactor evidence="1">
        <name>Zn(2+)</name>
        <dbReference type="ChEBI" id="CHEBI:29105"/>
    </cofactor>
</comment>
<feature type="signal peptide" evidence="7">
    <location>
        <begin position="1"/>
        <end position="19"/>
    </location>
</feature>
<keyword evidence="2" id="KW-0645">Protease</keyword>
<keyword evidence="10" id="KW-1185">Reference proteome</keyword>
<evidence type="ECO:0000256" key="5">
    <source>
        <dbReference type="ARBA" id="ARBA00022833"/>
    </source>
</evidence>
<sequence>MKNLITSLSTLLLLFQVFAQDVDFNNYKPLKATGELPKTFGLTYAERVAEASFQNLDLSGEERQYFIERKSYSIDQLLHSGLVVYGDPLTEHIKEVASKILFNDTALFNDLSFYTFRTNEANAFVTSDGEVFVTIGLISQLTSDYELAFVLSHEISHYVENHNVEGFRKEIEIEESINGNNFDKQIRALKAYSKQHEIEADELGLKRYLEAGFPLEELVNVFDILAYSYLPIDEVAFDKSYISGENAFIHESLMPTDINEIEFDEDYDDTYHSHPNISKRKDNFDEELLEKYMDFEPEQKRSFNADDFTKIRRMARYERVNNWLYHSDFSNAIYEIYILETKYGSSYTFDWMKALCWTNIAVHASQGSKRDLYSDLDEIQGESYTVHHLMKEMSKDQLVVMAMRNLIDIHNKYPEDKGIELVYKNTVKQLARRFKSLDEFYYDKITVNDSTGEATEAADVEAFMDEDSEEFKALNKYEKIKQKKINAKYAKGVDGSLEGAALDSTEFHLFALKDVANNDEFLKLFNEQQDIVDEDKYDDDEEEKPSVDKLVFVEPLASVVKRRRFSYERNEEVRRNLGDAVVGSAQSLGYQTELLSKYNMLSLGTEGYNSKAMFLRYFYMYSDASINDLISPDFLELEEYKSGSANTNIVFAYVDYNNKRKYDLMVFAFAFDLETNTLMEIEVDTYKQYPHIPVLKLAYFYAFENFGKTEEE</sequence>
<dbReference type="AlphaFoldDB" id="A0A1I7B0D2"/>
<reference evidence="9 10" key="1">
    <citation type="submission" date="2016-10" db="EMBL/GenBank/DDBJ databases">
        <authorList>
            <person name="de Groot N.N."/>
        </authorList>
    </citation>
    <scope>NUCLEOTIDE SEQUENCE [LARGE SCALE GENOMIC DNA]</scope>
    <source>
        <strain evidence="9 10">CGMCC 1.7005</strain>
    </source>
</reference>
<evidence type="ECO:0000313" key="9">
    <source>
        <dbReference type="EMBL" id="SFT80635.1"/>
    </source>
</evidence>
<feature type="chain" id="PRO_5014996926" evidence="7">
    <location>
        <begin position="20"/>
        <end position="712"/>
    </location>
</feature>
<evidence type="ECO:0000313" key="10">
    <source>
        <dbReference type="Proteomes" id="UP000236454"/>
    </source>
</evidence>
<dbReference type="EMBL" id="FPAS01000004">
    <property type="protein sequence ID" value="SFT80635.1"/>
    <property type="molecule type" value="Genomic_DNA"/>
</dbReference>
<evidence type="ECO:0000259" key="8">
    <source>
        <dbReference type="Pfam" id="PF01435"/>
    </source>
</evidence>
<accession>A0A1I7B0D2</accession>
<gene>
    <name evidence="9" type="ORF">SAMN05216474_2437</name>
</gene>
<evidence type="ECO:0000256" key="1">
    <source>
        <dbReference type="ARBA" id="ARBA00001947"/>
    </source>
</evidence>
<dbReference type="GO" id="GO:0046872">
    <property type="term" value="F:metal ion binding"/>
    <property type="evidence" value="ECO:0007669"/>
    <property type="project" value="UniProtKB-KW"/>
</dbReference>
<dbReference type="PANTHER" id="PTHR22726">
    <property type="entry name" value="METALLOENDOPEPTIDASE OMA1"/>
    <property type="match status" value="1"/>
</dbReference>
<keyword evidence="5" id="KW-0862">Zinc</keyword>
<dbReference type="STRING" id="477690.SAMN05216474_2437"/>
<organism evidence="9 10">
    <name type="scientific">Lishizhenia tianjinensis</name>
    <dbReference type="NCBI Taxonomy" id="477690"/>
    <lineage>
        <taxon>Bacteria</taxon>
        <taxon>Pseudomonadati</taxon>
        <taxon>Bacteroidota</taxon>
        <taxon>Flavobacteriia</taxon>
        <taxon>Flavobacteriales</taxon>
        <taxon>Crocinitomicaceae</taxon>
        <taxon>Lishizhenia</taxon>
    </lineage>
</organism>
<dbReference type="InterPro" id="IPR001915">
    <property type="entry name" value="Peptidase_M48"/>
</dbReference>
<keyword evidence="3" id="KW-0479">Metal-binding</keyword>
<dbReference type="GO" id="GO:0016020">
    <property type="term" value="C:membrane"/>
    <property type="evidence" value="ECO:0007669"/>
    <property type="project" value="TreeGrafter"/>
</dbReference>
<evidence type="ECO:0000256" key="6">
    <source>
        <dbReference type="ARBA" id="ARBA00023049"/>
    </source>
</evidence>
<dbReference type="GO" id="GO:0004222">
    <property type="term" value="F:metalloendopeptidase activity"/>
    <property type="evidence" value="ECO:0007669"/>
    <property type="project" value="InterPro"/>
</dbReference>
<dbReference type="Pfam" id="PF01435">
    <property type="entry name" value="Peptidase_M48"/>
    <property type="match status" value="1"/>
</dbReference>
<evidence type="ECO:0000256" key="3">
    <source>
        <dbReference type="ARBA" id="ARBA00022723"/>
    </source>
</evidence>
<evidence type="ECO:0000256" key="4">
    <source>
        <dbReference type="ARBA" id="ARBA00022801"/>
    </source>
</evidence>
<proteinExistence type="predicted"/>
<dbReference type="Gene3D" id="3.30.2010.10">
    <property type="entry name" value="Metalloproteases ('zincins'), catalytic domain"/>
    <property type="match status" value="1"/>
</dbReference>
<keyword evidence="7" id="KW-0732">Signal</keyword>
<dbReference type="PANTHER" id="PTHR22726:SF1">
    <property type="entry name" value="METALLOENDOPEPTIDASE OMA1, MITOCHONDRIAL"/>
    <property type="match status" value="1"/>
</dbReference>
<dbReference type="CDD" id="cd07324">
    <property type="entry name" value="M48C_Oma1-like"/>
    <property type="match status" value="1"/>
</dbReference>
<dbReference type="GO" id="GO:0051603">
    <property type="term" value="P:proteolysis involved in protein catabolic process"/>
    <property type="evidence" value="ECO:0007669"/>
    <property type="project" value="TreeGrafter"/>
</dbReference>
<feature type="domain" description="Peptidase M48" evidence="8">
    <location>
        <begin position="92"/>
        <end position="283"/>
    </location>
</feature>
<dbReference type="Proteomes" id="UP000236454">
    <property type="component" value="Unassembled WGS sequence"/>
</dbReference>
<keyword evidence="4" id="KW-0378">Hydrolase</keyword>
<dbReference type="OrthoDB" id="910748at2"/>
<keyword evidence="6" id="KW-0482">Metalloprotease</keyword>
<dbReference type="InterPro" id="IPR051156">
    <property type="entry name" value="Mito/Outer_Membr_Metalloprot"/>
</dbReference>
<evidence type="ECO:0000256" key="2">
    <source>
        <dbReference type="ARBA" id="ARBA00022670"/>
    </source>
</evidence>